<evidence type="ECO:0000256" key="1">
    <source>
        <dbReference type="SAM" id="Phobius"/>
    </source>
</evidence>
<evidence type="ECO:0000313" key="4">
    <source>
        <dbReference type="EMBL" id="BCE56626.1"/>
    </source>
</evidence>
<evidence type="ECO:0008006" key="7">
    <source>
        <dbReference type="Google" id="ProtNLM"/>
    </source>
</evidence>
<proteinExistence type="predicted"/>
<dbReference type="EMBL" id="AP023094">
    <property type="protein sequence ID" value="BCE47741.1"/>
    <property type="molecule type" value="Genomic_DNA"/>
</dbReference>
<evidence type="ECO:0000313" key="6">
    <source>
        <dbReference type="EMBL" id="BCE91261.1"/>
    </source>
</evidence>
<sequence>MTLTPEEPYSVAKGYVQSAYAMMTNPHRLQVPDDIPFFMAFHMLCGFSVELYLKAYLLHRGHKERDLRKKEIGHDLLKLRELCLREGFRHSGTDMLVGLLAKHHKEFEYRYMKREVTYWTEDLRTIFSAFSRLDRDVNAAIGASASRGLKNRGRWDFPSDGAWRLPGITKT</sequence>
<reference evidence="3" key="3">
    <citation type="submission" date="2020-05" db="EMBL/GenBank/DDBJ databases">
        <title>Complete genome sequence of Bradyrhizobium diazoefficiens XF4 isolated from soybean nodule.</title>
        <authorList>
            <person name="Noda R."/>
            <person name="Kakizaki K."/>
            <person name="Minamisawa K."/>
        </authorList>
    </citation>
    <scope>NUCLEOTIDE SEQUENCE</scope>
    <source>
        <strain evidence="3">XF4</strain>
    </source>
</reference>
<gene>
    <name evidence="6" type="ORF">XF10B_40590</name>
    <name evidence="2" type="ORF">XF1B_41760</name>
    <name evidence="3" type="ORF">XF4B_40900</name>
    <name evidence="4" type="ORF">XF5B_41380</name>
    <name evidence="5" type="ORF">XF6B_40960</name>
</gene>
<accession>A0A809X3D3</accession>
<keyword evidence="1" id="KW-0472">Membrane</keyword>
<dbReference type="EMBL" id="AP023096">
    <property type="protein sequence ID" value="BCE65297.1"/>
    <property type="molecule type" value="Genomic_DNA"/>
</dbReference>
<reference evidence="4" key="4">
    <citation type="submission" date="2020-05" db="EMBL/GenBank/DDBJ databases">
        <title>Complete genome sequence of Bradyrhizobium diazoefficiens XF5 isolated from soybean nodule.</title>
        <authorList>
            <person name="Noda R."/>
            <person name="Kakizaki K."/>
            <person name="Minamisawa K."/>
        </authorList>
    </citation>
    <scope>NUCLEOTIDE SEQUENCE</scope>
    <source>
        <strain evidence="4">XF5</strain>
    </source>
</reference>
<keyword evidence="1" id="KW-0812">Transmembrane</keyword>
<dbReference type="AlphaFoldDB" id="A0A809X3D3"/>
<evidence type="ECO:0000313" key="3">
    <source>
        <dbReference type="EMBL" id="BCE47741.1"/>
    </source>
</evidence>
<protein>
    <recommendedName>
        <fullName evidence="7">HEPN domain-containing protein</fullName>
    </recommendedName>
</protein>
<evidence type="ECO:0000313" key="2">
    <source>
        <dbReference type="EMBL" id="BCE21495.1"/>
    </source>
</evidence>
<reference evidence="5" key="5">
    <citation type="submission" date="2020-05" db="EMBL/GenBank/DDBJ databases">
        <title>Complete genome sequence of Bradyrhizobium diazoefficiens XF6 isolated from soybean nodule.</title>
        <authorList>
            <person name="Noda R."/>
            <person name="Kakizaki K."/>
            <person name="Minamisawa K."/>
        </authorList>
    </citation>
    <scope>NUCLEOTIDE SEQUENCE</scope>
    <source>
        <strain evidence="5">XF6</strain>
    </source>
</reference>
<feature type="transmembrane region" description="Helical" evidence="1">
    <location>
        <begin position="35"/>
        <end position="53"/>
    </location>
</feature>
<evidence type="ECO:0000313" key="5">
    <source>
        <dbReference type="EMBL" id="BCE65297.1"/>
    </source>
</evidence>
<keyword evidence="1" id="KW-1133">Transmembrane helix</keyword>
<organism evidence="2">
    <name type="scientific">Bradyrhizobium diazoefficiens</name>
    <dbReference type="NCBI Taxonomy" id="1355477"/>
    <lineage>
        <taxon>Bacteria</taxon>
        <taxon>Pseudomonadati</taxon>
        <taxon>Pseudomonadota</taxon>
        <taxon>Alphaproteobacteria</taxon>
        <taxon>Hyphomicrobiales</taxon>
        <taxon>Nitrobacteraceae</taxon>
        <taxon>Bradyrhizobium</taxon>
    </lineage>
</organism>
<dbReference type="RefSeq" id="WP_157839419.1">
    <property type="nucleotide sequence ID" value="NZ_AJQI01000294.1"/>
</dbReference>
<reference evidence="6" key="2">
    <citation type="submission" date="2020-05" db="EMBL/GenBank/DDBJ databases">
        <title>Complete genome sequence of Bradyrhizobium diazoefficiens XF10 isolated from soybean nodule.</title>
        <authorList>
            <person name="Noda R."/>
            <person name="Kakizaki K."/>
            <person name="Minamisawa K."/>
        </authorList>
    </citation>
    <scope>NUCLEOTIDE SEQUENCE</scope>
    <source>
        <strain evidence="6">XF10</strain>
    </source>
</reference>
<reference evidence="2" key="1">
    <citation type="submission" date="2020-05" db="EMBL/GenBank/DDBJ databases">
        <title>Complete genome sequence of Bradyrhizobium diazoefficiens XF1 isolated from soybean nodule.</title>
        <authorList>
            <person name="Noda R."/>
            <person name="Kakizaki K."/>
            <person name="Minamisawa K."/>
        </authorList>
    </citation>
    <scope>NUCLEOTIDE SEQUENCE</scope>
    <source>
        <strain evidence="2">XF1</strain>
    </source>
</reference>
<dbReference type="EMBL" id="AP023095">
    <property type="protein sequence ID" value="BCE56626.1"/>
    <property type="molecule type" value="Genomic_DNA"/>
</dbReference>
<name>A0A809X3D3_9BRAD</name>
<dbReference type="EMBL" id="AP023099">
    <property type="protein sequence ID" value="BCE91261.1"/>
    <property type="molecule type" value="Genomic_DNA"/>
</dbReference>
<dbReference type="EMBL" id="AP023091">
    <property type="protein sequence ID" value="BCE21495.1"/>
    <property type="molecule type" value="Genomic_DNA"/>
</dbReference>